<feature type="region of interest" description="Disordered" evidence="7">
    <location>
        <begin position="292"/>
        <end position="351"/>
    </location>
</feature>
<proteinExistence type="inferred from homology"/>
<evidence type="ECO:0000256" key="3">
    <source>
        <dbReference type="ARBA" id="ARBA00022801"/>
    </source>
</evidence>
<feature type="compositionally biased region" description="Low complexity" evidence="7">
    <location>
        <begin position="321"/>
        <end position="332"/>
    </location>
</feature>
<dbReference type="Gene3D" id="3.40.50.200">
    <property type="entry name" value="Peptidase S8/S53 domain"/>
    <property type="match status" value="1"/>
</dbReference>
<dbReference type="Proteomes" id="UP000256970">
    <property type="component" value="Unassembled WGS sequence"/>
</dbReference>
<dbReference type="Pfam" id="PF00082">
    <property type="entry name" value="Peptidase_S8"/>
    <property type="match status" value="1"/>
</dbReference>
<reference evidence="9 10" key="1">
    <citation type="submission" date="2016-10" db="EMBL/GenBank/DDBJ databases">
        <authorList>
            <person name="Cai Z."/>
        </authorList>
    </citation>
    <scope>NUCLEOTIDE SEQUENCE [LARGE SCALE GENOMIC DNA]</scope>
</reference>
<organism evidence="9 10">
    <name type="scientific">Tetradesmus obliquus</name>
    <name type="common">Green alga</name>
    <name type="synonym">Acutodesmus obliquus</name>
    <dbReference type="NCBI Taxonomy" id="3088"/>
    <lineage>
        <taxon>Eukaryota</taxon>
        <taxon>Viridiplantae</taxon>
        <taxon>Chlorophyta</taxon>
        <taxon>core chlorophytes</taxon>
        <taxon>Chlorophyceae</taxon>
        <taxon>CS clade</taxon>
        <taxon>Sphaeropleales</taxon>
        <taxon>Scenedesmaceae</taxon>
        <taxon>Tetradesmus</taxon>
    </lineage>
</organism>
<feature type="active site" description="Charge relay system" evidence="5">
    <location>
        <position position="388"/>
    </location>
</feature>
<dbReference type="InterPro" id="IPR022398">
    <property type="entry name" value="Peptidase_S8_His-AS"/>
</dbReference>
<evidence type="ECO:0000256" key="7">
    <source>
        <dbReference type="SAM" id="MobiDB-lite"/>
    </source>
</evidence>
<dbReference type="InterPro" id="IPR000209">
    <property type="entry name" value="Peptidase_S8/S53_dom"/>
</dbReference>
<comment type="similarity">
    <text evidence="1 5 6">Belongs to the peptidase S8 family.</text>
</comment>
<dbReference type="PROSITE" id="PS00136">
    <property type="entry name" value="SUBTILASE_ASP"/>
    <property type="match status" value="1"/>
</dbReference>
<dbReference type="PROSITE" id="PS00137">
    <property type="entry name" value="SUBTILASE_HIS"/>
    <property type="match status" value="1"/>
</dbReference>
<protein>
    <recommendedName>
        <fullName evidence="8">Peptidase S8/S53 domain-containing protein</fullName>
    </recommendedName>
</protein>
<evidence type="ECO:0000256" key="6">
    <source>
        <dbReference type="RuleBase" id="RU003355"/>
    </source>
</evidence>
<dbReference type="PANTHER" id="PTHR43806:SF11">
    <property type="entry name" value="CEREVISIN-RELATED"/>
    <property type="match status" value="1"/>
</dbReference>
<dbReference type="PROSITE" id="PS51892">
    <property type="entry name" value="SUBTILASE"/>
    <property type="match status" value="1"/>
</dbReference>
<dbReference type="InterPro" id="IPR023828">
    <property type="entry name" value="Peptidase_S8_Ser-AS"/>
</dbReference>
<evidence type="ECO:0000256" key="5">
    <source>
        <dbReference type="PROSITE-ProRule" id="PRU01240"/>
    </source>
</evidence>
<dbReference type="InterPro" id="IPR050131">
    <property type="entry name" value="Peptidase_S8_subtilisin-like"/>
</dbReference>
<accession>A0A383VV99</accession>
<feature type="active site" description="Charge relay system" evidence="5">
    <location>
        <position position="591"/>
    </location>
</feature>
<dbReference type="AlphaFoldDB" id="A0A383VV99"/>
<dbReference type="PROSITE" id="PS00138">
    <property type="entry name" value="SUBTILASE_SER"/>
    <property type="match status" value="1"/>
</dbReference>
<dbReference type="PANTHER" id="PTHR43806">
    <property type="entry name" value="PEPTIDASE S8"/>
    <property type="match status" value="1"/>
</dbReference>
<evidence type="ECO:0000256" key="4">
    <source>
        <dbReference type="ARBA" id="ARBA00022825"/>
    </source>
</evidence>
<feature type="domain" description="Peptidase S8/S53" evidence="8">
    <location>
        <begin position="381"/>
        <end position="603"/>
    </location>
</feature>
<sequence>MPSGTVLSGEYIVALSASVKDIRAAIADVHARAAVAVAAVSGDEASIASESVTVLSASPSPAQGVGSHLVLKVPASIDPRAVRASLLASEGVEAVVQNRVVRTAQAHGAAKCQPPHFAAGVQAPAAAGLSFAWESCLDSSSQLAMFGERCGPALNKFRWTGIYTYKKDTGALVKNCIKLRSSESSPQRIAQLFGECGVAPKQFANLPTSVCTEAADSPCAEASSLASYRVDLSRALCSTGSPKATFTGVPCGPAGALIQWNNLSPAGCLPVDRSTADPKSIADWIGQCGVPPQQITGLPTRVCGRTPPGGGSDRDEPTSPPADGGNSGGSADPSPPPPSARVPKTAVKSGESANWGVGRVGAYDRAARTVPDVAAAAKAGKFVVAVVDTGVDAAHPDLEVAEFVDFVDAAGSTYYKKDGNGHGTHCGGIIAAKNQGSGIFGVVPGMPLLALKVLSKDGSGPLENVYAAYKEIISRLQKGEKIVSINLSLSSQTDDADAKAYECGLVAKIQAFGTAVAAAAGNDGEALDFNLPAACMQSMTVTSLDVNDNPSYFSNFAAVGNAKAASLLAAPGHSIYSTYTGGGYQTLSGTSMATPFVAGSFAYCFLSGACQFGSAAVDGNYKVLMAAAAAGGCSSSSSKCGPQWGTGNYYGNMVNVRQF</sequence>
<keyword evidence="3 5" id="KW-0378">Hydrolase</keyword>
<evidence type="ECO:0000313" key="9">
    <source>
        <dbReference type="EMBL" id="SZX69418.1"/>
    </source>
</evidence>
<name>A0A383VV99_TETOB</name>
<feature type="active site" description="Charge relay system" evidence="5">
    <location>
        <position position="422"/>
    </location>
</feature>
<evidence type="ECO:0000256" key="1">
    <source>
        <dbReference type="ARBA" id="ARBA00011073"/>
    </source>
</evidence>
<evidence type="ECO:0000313" key="10">
    <source>
        <dbReference type="Proteomes" id="UP000256970"/>
    </source>
</evidence>
<keyword evidence="4 5" id="KW-0720">Serine protease</keyword>
<dbReference type="GO" id="GO:0004252">
    <property type="term" value="F:serine-type endopeptidase activity"/>
    <property type="evidence" value="ECO:0007669"/>
    <property type="project" value="UniProtKB-UniRule"/>
</dbReference>
<dbReference type="InterPro" id="IPR036852">
    <property type="entry name" value="Peptidase_S8/S53_dom_sf"/>
</dbReference>
<dbReference type="GO" id="GO:0006508">
    <property type="term" value="P:proteolysis"/>
    <property type="evidence" value="ECO:0007669"/>
    <property type="project" value="UniProtKB-KW"/>
</dbReference>
<dbReference type="InterPro" id="IPR023827">
    <property type="entry name" value="Peptidase_S8_Asp-AS"/>
</dbReference>
<evidence type="ECO:0000259" key="8">
    <source>
        <dbReference type="Pfam" id="PF00082"/>
    </source>
</evidence>
<dbReference type="PRINTS" id="PR00723">
    <property type="entry name" value="SUBTILISIN"/>
</dbReference>
<dbReference type="EMBL" id="FNXT01000928">
    <property type="protein sequence ID" value="SZX69418.1"/>
    <property type="molecule type" value="Genomic_DNA"/>
</dbReference>
<keyword evidence="2 5" id="KW-0645">Protease</keyword>
<evidence type="ECO:0000256" key="2">
    <source>
        <dbReference type="ARBA" id="ARBA00022670"/>
    </source>
</evidence>
<gene>
    <name evidence="9" type="ORF">BQ4739_LOCUS9696</name>
</gene>
<keyword evidence="10" id="KW-1185">Reference proteome</keyword>
<dbReference type="InterPro" id="IPR015500">
    <property type="entry name" value="Peptidase_S8_subtilisin-rel"/>
</dbReference>
<dbReference type="SUPFAM" id="SSF52743">
    <property type="entry name" value="Subtilisin-like"/>
    <property type="match status" value="1"/>
</dbReference>